<evidence type="ECO:0000313" key="2">
    <source>
        <dbReference type="EMBL" id="QQG36105.1"/>
    </source>
</evidence>
<organism evidence="2 3">
    <name type="scientific">Micavibrio aeruginosavorus</name>
    <dbReference type="NCBI Taxonomy" id="349221"/>
    <lineage>
        <taxon>Bacteria</taxon>
        <taxon>Pseudomonadati</taxon>
        <taxon>Bdellovibrionota</taxon>
        <taxon>Bdellovibrionia</taxon>
        <taxon>Bdellovibrionales</taxon>
        <taxon>Pseudobdellovibrionaceae</taxon>
        <taxon>Micavibrio</taxon>
    </lineage>
</organism>
<keyword evidence="1" id="KW-0812">Transmembrane</keyword>
<reference evidence="2 3" key="1">
    <citation type="submission" date="2020-07" db="EMBL/GenBank/DDBJ databases">
        <title>Huge and variable diversity of episymbiotic CPR bacteria and DPANN archaea in groundwater ecosystems.</title>
        <authorList>
            <person name="He C.Y."/>
            <person name="Keren R."/>
            <person name="Whittaker M."/>
            <person name="Farag I.F."/>
            <person name="Doudna J."/>
            <person name="Cate J.H.D."/>
            <person name="Banfield J.F."/>
        </authorList>
    </citation>
    <scope>NUCLEOTIDE SEQUENCE [LARGE SCALE GENOMIC DNA]</scope>
    <source>
        <strain evidence="2">NC_groundwater_70_Ag_B-0.1um_54_66</strain>
    </source>
</reference>
<feature type="transmembrane region" description="Helical" evidence="1">
    <location>
        <begin position="39"/>
        <end position="59"/>
    </location>
</feature>
<evidence type="ECO:0000313" key="3">
    <source>
        <dbReference type="Proteomes" id="UP000595362"/>
    </source>
</evidence>
<dbReference type="AlphaFoldDB" id="A0A7T5R264"/>
<keyword evidence="1" id="KW-0472">Membrane</keyword>
<accession>A0A7T5R264</accession>
<sequence length="177" mass="19093">MDFKSINWNAAFKKLTSSQSSHDLNVFLENMPHTAGHTVLVAAGIAWAAAAAAGLFTTVQIQGMMEMRASLSEAQALRPIVPTIRDVPVPPVEVSDFAKDLTKIYPDLVFKASGSAIQISAKTTANFGQFREAVSHVQNGGSGWRVSVDRLCVGRECPTDKLAVLLKINRVSVDKPQ</sequence>
<gene>
    <name evidence="2" type="ORF">HYS17_11540</name>
</gene>
<name>A0A7T5R264_9BACT</name>
<protein>
    <submittedName>
        <fullName evidence="2">Uncharacterized protein</fullName>
    </submittedName>
</protein>
<keyword evidence="1" id="KW-1133">Transmembrane helix</keyword>
<dbReference type="Proteomes" id="UP000595362">
    <property type="component" value="Chromosome"/>
</dbReference>
<evidence type="ECO:0000256" key="1">
    <source>
        <dbReference type="SAM" id="Phobius"/>
    </source>
</evidence>
<dbReference type="EMBL" id="CP066681">
    <property type="protein sequence ID" value="QQG36105.1"/>
    <property type="molecule type" value="Genomic_DNA"/>
</dbReference>
<proteinExistence type="predicted"/>